<reference evidence="1" key="1">
    <citation type="submission" date="2015-04" db="UniProtKB">
        <authorList>
            <consortium name="EnsemblPlants"/>
        </authorList>
    </citation>
    <scope>IDENTIFICATION</scope>
</reference>
<accession>A0A0E0AHB2</accession>
<organism evidence="1">
    <name type="scientific">Oryza glumipatula</name>
    <dbReference type="NCBI Taxonomy" id="40148"/>
    <lineage>
        <taxon>Eukaryota</taxon>
        <taxon>Viridiplantae</taxon>
        <taxon>Streptophyta</taxon>
        <taxon>Embryophyta</taxon>
        <taxon>Tracheophyta</taxon>
        <taxon>Spermatophyta</taxon>
        <taxon>Magnoliopsida</taxon>
        <taxon>Liliopsida</taxon>
        <taxon>Poales</taxon>
        <taxon>Poaceae</taxon>
        <taxon>BOP clade</taxon>
        <taxon>Oryzoideae</taxon>
        <taxon>Oryzeae</taxon>
        <taxon>Oryzinae</taxon>
        <taxon>Oryza</taxon>
    </lineage>
</organism>
<dbReference type="EnsemblPlants" id="OGLUM07G07010.1">
    <property type="protein sequence ID" value="OGLUM07G07010.1"/>
    <property type="gene ID" value="OGLUM07G07010"/>
</dbReference>
<dbReference type="STRING" id="40148.A0A0E0AHB2"/>
<reference evidence="1" key="2">
    <citation type="submission" date="2018-05" db="EMBL/GenBank/DDBJ databases">
        <title>OgluRS3 (Oryza glumaepatula Reference Sequence Version 3).</title>
        <authorList>
            <person name="Zhang J."/>
            <person name="Kudrna D."/>
            <person name="Lee S."/>
            <person name="Talag J."/>
            <person name="Welchert J."/>
            <person name="Wing R.A."/>
        </authorList>
    </citation>
    <scope>NUCLEOTIDE SEQUENCE [LARGE SCALE GENOMIC DNA]</scope>
</reference>
<sequence length="78" mass="8391">MTTTAPFGVVPLLEGVFLALTSPGTKNLPHTTFYKSKVFDEVLSVLVLFLALRRGSITVKSKLLCPLGGKLGNDNIFP</sequence>
<keyword evidence="2" id="KW-1185">Reference proteome</keyword>
<evidence type="ECO:0000313" key="1">
    <source>
        <dbReference type="EnsemblPlants" id="OGLUM07G07010.1"/>
    </source>
</evidence>
<name>A0A0E0AHB2_9ORYZ</name>
<dbReference type="Gramene" id="OGLUM07G07010.1">
    <property type="protein sequence ID" value="OGLUM07G07010.1"/>
    <property type="gene ID" value="OGLUM07G07010"/>
</dbReference>
<proteinExistence type="predicted"/>
<dbReference type="Proteomes" id="UP000026961">
    <property type="component" value="Chromosome 7"/>
</dbReference>
<dbReference type="AlphaFoldDB" id="A0A0E0AHB2"/>
<dbReference type="HOGENOM" id="CLU_162974_1_0_1"/>
<protein>
    <submittedName>
        <fullName evidence="1">Uncharacterized protein</fullName>
    </submittedName>
</protein>
<evidence type="ECO:0000313" key="2">
    <source>
        <dbReference type="Proteomes" id="UP000026961"/>
    </source>
</evidence>